<dbReference type="CDD" id="cd17649">
    <property type="entry name" value="A_NRPS_PvdJ-like"/>
    <property type="match status" value="1"/>
</dbReference>
<dbReference type="Pfam" id="PF00501">
    <property type="entry name" value="AMP-binding"/>
    <property type="match status" value="1"/>
</dbReference>
<evidence type="ECO:0000259" key="5">
    <source>
        <dbReference type="PROSITE" id="PS50075"/>
    </source>
</evidence>
<sequence length="1324" mass="145519">MGKRFSRLNAAQRRAVYQKIRAEGFTIGQFPITPRDEAARAACPPSYAQMRQWFLWQLEPGSSAYHVSGGLRLEGRLDVDALKASFAALVARHESLRTVFAADAQGVVEQRVLPDGGFDISFIDLAALGSAEREARTAEEARRICDTPFDLTAGPLLRVGLIRLGANEHALVVVMHHIVSDGWSMRVVVDEFVTQYRARVQGQVPALAPLPIQYADYALWQRHWLEAGEKDRQLEHWKAQLGAAHPVLQLPTDHPRRADAKYRAARHDIALTPALAASLRKRAQAEGATLFMVLLTGFQVLLHRYTAQPDIRVGVPIANRHRVESEGVIGFFVNTQVLRNELDGRTSLRQALLRTREAALGAQAHQDLPFEQLVEALQPERSLSTAPLFQVMFNHQRQDHGALENLPGLALQDYPLGEQPAHFELTLSGTEDGAGQVRLNFDYARELFDAKTLEHMAAHYVAVLAALADRPDARIGDLDLLAADETRQLVQWGVNLRADGNAEPVHLLLAQHAKAQPDATALIFGDRTMSYGELDRRANRLANRLVALGVKPEARVGIAVERSMEMVVGLVAILKAGGAYVPMDTEYPVDRLAYMVEDSGIALLVTQSHLRSRIPVNAGVQVLELDTADFERESASAPDVPVHAGNLAYIIYTSGSTGMPKGVMVAHGPFAAHCVDTAVLYEMGPRSCELHFLSFSFDGAHERLFTALCCGASLLLRDASLWTAEQTLDAMAHHGVTNAGFPPVYLRQLADWARDTGRCPPVQLYSFGGEAMSRESFDAVRRHLKPQILINGYGPTEAVVTPMLWKVAADASFTEGYAPIGRPVEGRKAYVLDGDLNRVPRNVAGELYLGGTGLARGYLQREGLSAERFVADPFDDTPEGGGRLYRTGDWVRWREDGQLEYLGRIDHQVKVRGFRIELGEIEALLLAQPEVRQAVAVAANGPNGTRLVGYVSPRDGQRADAAVLRERLARALPDYMVPAVIMVIDTLPLAPSGKLDRHALPEPTAEATRVYEAPQGAAEEALAKVWCEVLGLAQVGRNDNFFELGGDSILSLQIVARLRLAGWKSTPKQIFERQTVALLAGAIEPASDAKRTAASAAEGAVPLLPFQREFFEMAMPARHHWNQSVLLQSREPLQLPALRHALRAVVQHHDGLRLRFRQDAAGAWQQGYEATSDNELDELLWVRRAADAAQLEALCNEAQRSLDIAHGSLIRALAIELPGGETRLLLAIHHLVVDGVSWRVLLEDLQLAYRQGLAGSPVVLPEKTSSYKDWSLALQGYAAGHAEELDHWRTLAEVPAALPCTHPQASNTVKDQQTIELKLDRATT</sequence>
<comment type="cofactor">
    <cofactor evidence="1">
        <name>pantetheine 4'-phosphate</name>
        <dbReference type="ChEBI" id="CHEBI:47942"/>
    </cofactor>
</comment>
<dbReference type="PROSITE" id="PS00455">
    <property type="entry name" value="AMP_BINDING"/>
    <property type="match status" value="1"/>
</dbReference>
<dbReference type="SUPFAM" id="SSF56801">
    <property type="entry name" value="Acetyl-CoA synthetase-like"/>
    <property type="match status" value="1"/>
</dbReference>
<evidence type="ECO:0000313" key="6">
    <source>
        <dbReference type="EMBL" id="KIQ19459.1"/>
    </source>
</evidence>
<comment type="similarity">
    <text evidence="2">Belongs to the ATP-dependent AMP-binding enzyme family.</text>
</comment>
<gene>
    <name evidence="6" type="ORF">RT97_28690</name>
</gene>
<dbReference type="InterPro" id="IPR010071">
    <property type="entry name" value="AA_adenyl_dom"/>
</dbReference>
<dbReference type="InterPro" id="IPR000873">
    <property type="entry name" value="AMP-dep_synth/lig_dom"/>
</dbReference>
<dbReference type="PROSITE" id="PS00012">
    <property type="entry name" value="PHOSPHOPANTETHEINE"/>
    <property type="match status" value="1"/>
</dbReference>
<dbReference type="FunFam" id="1.10.1200.10:FF:000005">
    <property type="entry name" value="Nonribosomal peptide synthetase 1"/>
    <property type="match status" value="1"/>
</dbReference>
<dbReference type="InterPro" id="IPR001242">
    <property type="entry name" value="Condensation_dom"/>
</dbReference>
<dbReference type="Pfam" id="PF00668">
    <property type="entry name" value="Condensation"/>
    <property type="match status" value="2"/>
</dbReference>
<evidence type="ECO:0000256" key="2">
    <source>
        <dbReference type="ARBA" id="ARBA00006432"/>
    </source>
</evidence>
<evidence type="ECO:0000256" key="1">
    <source>
        <dbReference type="ARBA" id="ARBA00001957"/>
    </source>
</evidence>
<dbReference type="Pfam" id="PF00550">
    <property type="entry name" value="PP-binding"/>
    <property type="match status" value="1"/>
</dbReference>
<dbReference type="InterPro" id="IPR009081">
    <property type="entry name" value="PP-bd_ACP"/>
</dbReference>
<reference evidence="6 7" key="1">
    <citation type="submission" date="2014-12" db="EMBL/GenBank/DDBJ databases">
        <title>16Stimator: statistical estimation of ribosomal gene copy numbers from draft genome assemblies.</title>
        <authorList>
            <person name="Perisin M.A."/>
            <person name="Vetter M."/>
            <person name="Gilbert J.A."/>
            <person name="Bergelson J."/>
        </authorList>
    </citation>
    <scope>NUCLEOTIDE SEQUENCE [LARGE SCALE GENOMIC DNA]</scope>
    <source>
        <strain evidence="6 7">MEDvA23</strain>
    </source>
</reference>
<dbReference type="FunFam" id="2.30.38.10:FF:000001">
    <property type="entry name" value="Non-ribosomal peptide synthetase PvdI"/>
    <property type="match status" value="1"/>
</dbReference>
<dbReference type="PANTHER" id="PTHR45398:SF1">
    <property type="entry name" value="ENZYME, PUTATIVE (JCVI)-RELATED"/>
    <property type="match status" value="1"/>
</dbReference>
<feature type="non-terminal residue" evidence="6">
    <location>
        <position position="1324"/>
    </location>
</feature>
<dbReference type="GO" id="GO:0043041">
    <property type="term" value="P:amino acid activation for nonribosomal peptide biosynthetic process"/>
    <property type="evidence" value="ECO:0007669"/>
    <property type="project" value="UniProtKB-ARBA"/>
</dbReference>
<dbReference type="FunFam" id="3.30.300.30:FF:000010">
    <property type="entry name" value="Enterobactin synthetase component F"/>
    <property type="match status" value="1"/>
</dbReference>
<dbReference type="FunFam" id="3.40.50.980:FF:000001">
    <property type="entry name" value="Non-ribosomal peptide synthetase"/>
    <property type="match status" value="1"/>
</dbReference>
<name>A0A0D0LLC9_VARPD</name>
<dbReference type="InterPro" id="IPR006162">
    <property type="entry name" value="Ppantetheine_attach_site"/>
</dbReference>
<dbReference type="Gene3D" id="3.30.559.30">
    <property type="entry name" value="Nonribosomal peptide synthetase, condensation domain"/>
    <property type="match status" value="2"/>
</dbReference>
<dbReference type="SUPFAM" id="SSF52777">
    <property type="entry name" value="CoA-dependent acyltransferases"/>
    <property type="match status" value="3"/>
</dbReference>
<proteinExistence type="inferred from homology"/>
<dbReference type="InterPro" id="IPR036736">
    <property type="entry name" value="ACP-like_sf"/>
</dbReference>
<evidence type="ECO:0000256" key="4">
    <source>
        <dbReference type="ARBA" id="ARBA00022553"/>
    </source>
</evidence>
<dbReference type="InterPro" id="IPR025110">
    <property type="entry name" value="AMP-bd_C"/>
</dbReference>
<organism evidence="6 7">
    <name type="scientific">Variovorax paradoxus</name>
    <dbReference type="NCBI Taxonomy" id="34073"/>
    <lineage>
        <taxon>Bacteria</taxon>
        <taxon>Pseudomonadati</taxon>
        <taxon>Pseudomonadota</taxon>
        <taxon>Betaproteobacteria</taxon>
        <taxon>Burkholderiales</taxon>
        <taxon>Comamonadaceae</taxon>
        <taxon>Variovorax</taxon>
    </lineage>
</organism>
<dbReference type="EMBL" id="JXQQ01000106">
    <property type="protein sequence ID" value="KIQ19459.1"/>
    <property type="molecule type" value="Genomic_DNA"/>
</dbReference>
<dbReference type="NCBIfam" id="TIGR01733">
    <property type="entry name" value="AA-adenyl-dom"/>
    <property type="match status" value="1"/>
</dbReference>
<comment type="caution">
    <text evidence="6">The sequence shown here is derived from an EMBL/GenBank/DDBJ whole genome shotgun (WGS) entry which is preliminary data.</text>
</comment>
<dbReference type="InterPro" id="IPR023213">
    <property type="entry name" value="CAT-like_dom_sf"/>
</dbReference>
<dbReference type="Gene3D" id="2.30.38.10">
    <property type="entry name" value="Luciferase, Domain 3"/>
    <property type="match status" value="1"/>
</dbReference>
<evidence type="ECO:0000313" key="7">
    <source>
        <dbReference type="Proteomes" id="UP000032067"/>
    </source>
</evidence>
<feature type="domain" description="Carrier" evidence="5">
    <location>
        <begin position="1013"/>
        <end position="1087"/>
    </location>
</feature>
<keyword evidence="4" id="KW-0597">Phosphoprotein</keyword>
<keyword evidence="3" id="KW-0596">Phosphopantetheine</keyword>
<dbReference type="InterPro" id="IPR020845">
    <property type="entry name" value="AMP-binding_CS"/>
</dbReference>
<dbReference type="Proteomes" id="UP000032067">
    <property type="component" value="Unassembled WGS sequence"/>
</dbReference>
<evidence type="ECO:0000256" key="3">
    <source>
        <dbReference type="ARBA" id="ARBA00022450"/>
    </source>
</evidence>
<dbReference type="PROSITE" id="PS50075">
    <property type="entry name" value="CARRIER"/>
    <property type="match status" value="1"/>
</dbReference>
<dbReference type="CDD" id="cd19531">
    <property type="entry name" value="LCL_NRPS-like"/>
    <property type="match status" value="1"/>
</dbReference>
<dbReference type="Pfam" id="PF13193">
    <property type="entry name" value="AMP-binding_C"/>
    <property type="match status" value="1"/>
</dbReference>
<dbReference type="PANTHER" id="PTHR45398">
    <property type="match status" value="1"/>
</dbReference>
<dbReference type="Gene3D" id="1.10.1200.10">
    <property type="entry name" value="ACP-like"/>
    <property type="match status" value="1"/>
</dbReference>
<dbReference type="GO" id="GO:0044550">
    <property type="term" value="P:secondary metabolite biosynthetic process"/>
    <property type="evidence" value="ECO:0007669"/>
    <property type="project" value="UniProtKB-ARBA"/>
</dbReference>
<dbReference type="Gene3D" id="3.30.559.10">
    <property type="entry name" value="Chloramphenicol acetyltransferase-like domain"/>
    <property type="match status" value="2"/>
</dbReference>
<protein>
    <submittedName>
        <fullName evidence="6">Peptide synthetase</fullName>
    </submittedName>
</protein>
<dbReference type="SUPFAM" id="SSF47336">
    <property type="entry name" value="ACP-like"/>
    <property type="match status" value="1"/>
</dbReference>
<dbReference type="InterPro" id="IPR045851">
    <property type="entry name" value="AMP-bd_C_sf"/>
</dbReference>
<accession>A0A0D0LLC9</accession>
<dbReference type="GO" id="GO:0003824">
    <property type="term" value="F:catalytic activity"/>
    <property type="evidence" value="ECO:0007669"/>
    <property type="project" value="InterPro"/>
</dbReference>
<dbReference type="Gene3D" id="3.30.300.30">
    <property type="match status" value="1"/>
</dbReference>
<dbReference type="FunFam" id="3.40.50.12780:FF:000012">
    <property type="entry name" value="Non-ribosomal peptide synthetase"/>
    <property type="match status" value="1"/>
</dbReference>
<dbReference type="FunFam" id="3.30.559.10:FF:000012">
    <property type="entry name" value="Non-ribosomal peptide synthetase"/>
    <property type="match status" value="1"/>
</dbReference>
<dbReference type="Gene3D" id="3.40.50.980">
    <property type="match status" value="2"/>
</dbReference>